<dbReference type="OrthoDB" id="3553831at2759"/>
<gene>
    <name evidence="1" type="ORF">BJ875DRAFT_377158</name>
</gene>
<evidence type="ECO:0000313" key="2">
    <source>
        <dbReference type="Proteomes" id="UP000824998"/>
    </source>
</evidence>
<name>A0A9P7YJA2_9HELO</name>
<comment type="caution">
    <text evidence="1">The sequence shown here is derived from an EMBL/GenBank/DDBJ whole genome shotgun (WGS) entry which is preliminary data.</text>
</comment>
<accession>A0A9P7YJA2</accession>
<protein>
    <submittedName>
        <fullName evidence="1">Uncharacterized protein</fullName>
    </submittedName>
</protein>
<dbReference type="AlphaFoldDB" id="A0A9P7YJA2"/>
<evidence type="ECO:0000313" key="1">
    <source>
        <dbReference type="EMBL" id="KAG9234110.1"/>
    </source>
</evidence>
<keyword evidence="2" id="KW-1185">Reference proteome</keyword>
<proteinExistence type="predicted"/>
<dbReference type="EMBL" id="MU251475">
    <property type="protein sequence ID" value="KAG9234110.1"/>
    <property type="molecule type" value="Genomic_DNA"/>
</dbReference>
<organism evidence="1 2">
    <name type="scientific">Amylocarpus encephaloides</name>
    <dbReference type="NCBI Taxonomy" id="45428"/>
    <lineage>
        <taxon>Eukaryota</taxon>
        <taxon>Fungi</taxon>
        <taxon>Dikarya</taxon>
        <taxon>Ascomycota</taxon>
        <taxon>Pezizomycotina</taxon>
        <taxon>Leotiomycetes</taxon>
        <taxon>Helotiales</taxon>
        <taxon>Helotiales incertae sedis</taxon>
        <taxon>Amylocarpus</taxon>
    </lineage>
</organism>
<dbReference type="Proteomes" id="UP000824998">
    <property type="component" value="Unassembled WGS sequence"/>
</dbReference>
<reference evidence="1" key="1">
    <citation type="journal article" date="2021" name="IMA Fungus">
        <title>Genomic characterization of three marine fungi, including Emericellopsis atlantica sp. nov. with signatures of a generalist lifestyle and marine biomass degradation.</title>
        <authorList>
            <person name="Hagestad O.C."/>
            <person name="Hou L."/>
            <person name="Andersen J.H."/>
            <person name="Hansen E.H."/>
            <person name="Altermark B."/>
            <person name="Li C."/>
            <person name="Kuhnert E."/>
            <person name="Cox R.J."/>
            <person name="Crous P.W."/>
            <person name="Spatafora J.W."/>
            <person name="Lail K."/>
            <person name="Amirebrahimi M."/>
            <person name="Lipzen A."/>
            <person name="Pangilinan J."/>
            <person name="Andreopoulos W."/>
            <person name="Hayes R.D."/>
            <person name="Ng V."/>
            <person name="Grigoriev I.V."/>
            <person name="Jackson S.A."/>
            <person name="Sutton T.D.S."/>
            <person name="Dobson A.D.W."/>
            <person name="Rama T."/>
        </authorList>
    </citation>
    <scope>NUCLEOTIDE SEQUENCE</scope>
    <source>
        <strain evidence="1">TRa018bII</strain>
    </source>
</reference>
<sequence>MAEAPVQIPDWLEYRSTLAPNEGPSLQGWWICCVCKRENDSTIWGDCCPDCGHIQCDDCTQC</sequence>